<evidence type="ECO:0000256" key="1">
    <source>
        <dbReference type="ARBA" id="ARBA00022490"/>
    </source>
</evidence>
<dbReference type="InterPro" id="IPR025824">
    <property type="entry name" value="OB-fold_nuc-bd_dom"/>
</dbReference>
<feature type="domain" description="OB-fold nucleic acid binding" evidence="7">
    <location>
        <begin position="6"/>
        <end position="98"/>
    </location>
</feature>
<feature type="domain" description="Exonuclease VII large subunit C-terminal" evidence="6">
    <location>
        <begin position="121"/>
        <end position="339"/>
    </location>
</feature>
<keyword evidence="3 5" id="KW-0378">Hydrolase</keyword>
<organism evidence="8 9">
    <name type="scientific">Parasutterella excrementihominis</name>
    <dbReference type="NCBI Taxonomy" id="487175"/>
    <lineage>
        <taxon>Bacteria</taxon>
        <taxon>Pseudomonadati</taxon>
        <taxon>Pseudomonadota</taxon>
        <taxon>Betaproteobacteria</taxon>
        <taxon>Burkholderiales</taxon>
        <taxon>Sutterellaceae</taxon>
        <taxon>Parasutterella</taxon>
    </lineage>
</organism>
<dbReference type="PANTHER" id="PTHR30008:SF0">
    <property type="entry name" value="EXODEOXYRIBONUCLEASE 7 LARGE SUBUNIT"/>
    <property type="match status" value="1"/>
</dbReference>
<dbReference type="Proteomes" id="UP000462362">
    <property type="component" value="Unassembled WGS sequence"/>
</dbReference>
<dbReference type="RefSeq" id="WP_155165815.1">
    <property type="nucleotide sequence ID" value="NZ_DBGEHT010000025.1"/>
</dbReference>
<dbReference type="CDD" id="cd04489">
    <property type="entry name" value="ExoVII_LU_OBF"/>
    <property type="match status" value="1"/>
</dbReference>
<dbReference type="GO" id="GO:0005737">
    <property type="term" value="C:cytoplasm"/>
    <property type="evidence" value="ECO:0007669"/>
    <property type="project" value="UniProtKB-SubCell"/>
</dbReference>
<keyword evidence="2 5" id="KW-0540">Nuclease</keyword>
<dbReference type="PANTHER" id="PTHR30008">
    <property type="entry name" value="EXODEOXYRIBONUCLEASE 7 LARGE SUBUNIT"/>
    <property type="match status" value="1"/>
</dbReference>
<keyword evidence="1 5" id="KW-0963">Cytoplasm</keyword>
<comment type="similarity">
    <text evidence="5">Belongs to the XseA family.</text>
</comment>
<sequence>MTDKAFSVTQFVDIVNLSFEQFESVAVEGEISTSTKASSGHWYFSIKDEEAVLSCAMFRGKLYSVRGVFKVGDKVRVTGKPNLYPGSGKLTFICSKIEAAGEGKLYELFLRLKNELTALGWFDQSRKKAIPRVPRTIGIITSRTGAALQDVMNRLRARAPYVRVLLYHTAVQGKGAEAEIAQRINKANQDNKADVLLLVRGGGSLEDLWCFNEKIVAEAIVNSHIPIISGIGHETDTTIADFAADFRAPTPTGAAEAAAEKQSVLFWEIDSAWVLLHRSFENQFNRALQDVENESRPFENPQAFLETFRHRLSAVSHLQRPVLGYYRQNLNSLKSRLQLDMQNFLSSSLEREKFAARYFISPSRFIEPYEKRLQAASPILRLDTAAMRSRIDLIFSSINTAQSACLRMNRAELGVAEENLQAEMDVKIRSAGDALRLAAPQMTYAFASQGSRCNELFAMISGVVQSTIAANRKVLLKESSWLKRSRPKLDRRPLNAACNTARSSLIQKFERDTIRLRSLEQVWELLDPSKQIRGNSAFIYRGGKPVMSVSELKEGTDIEVMMKDGAFVARVGEIKKD</sequence>
<dbReference type="EC" id="3.1.11.6" evidence="5"/>
<comment type="subcellular location">
    <subcellularLocation>
        <location evidence="5">Cytoplasm</location>
    </subcellularLocation>
</comment>
<dbReference type="EMBL" id="WNCL01000032">
    <property type="protein sequence ID" value="MTU43848.1"/>
    <property type="molecule type" value="Genomic_DNA"/>
</dbReference>
<comment type="caution">
    <text evidence="8">The sequence shown here is derived from an EMBL/GenBank/DDBJ whole genome shotgun (WGS) entry which is preliminary data.</text>
</comment>
<comment type="function">
    <text evidence="5">Bidirectionally degrades single-stranded DNA into large acid-insoluble oligonucleotides, which are then degraded further into small acid-soluble oligonucleotides.</text>
</comment>
<evidence type="ECO:0000256" key="5">
    <source>
        <dbReference type="HAMAP-Rule" id="MF_00378"/>
    </source>
</evidence>
<dbReference type="GO" id="GO:0006308">
    <property type="term" value="P:DNA catabolic process"/>
    <property type="evidence" value="ECO:0007669"/>
    <property type="project" value="UniProtKB-UniRule"/>
</dbReference>
<proteinExistence type="inferred from homology"/>
<name>A0A6I3SBV7_9BURK</name>
<dbReference type="HAMAP" id="MF_00378">
    <property type="entry name" value="Exonuc_7_L"/>
    <property type="match status" value="1"/>
</dbReference>
<dbReference type="InterPro" id="IPR003753">
    <property type="entry name" value="Exonuc_VII_L"/>
</dbReference>
<gene>
    <name evidence="5 8" type="primary">xseA</name>
    <name evidence="8" type="ORF">GMD42_09510</name>
</gene>
<dbReference type="GO" id="GO:0008855">
    <property type="term" value="F:exodeoxyribonuclease VII activity"/>
    <property type="evidence" value="ECO:0007669"/>
    <property type="project" value="UniProtKB-UniRule"/>
</dbReference>
<dbReference type="GO" id="GO:0009318">
    <property type="term" value="C:exodeoxyribonuclease VII complex"/>
    <property type="evidence" value="ECO:0007669"/>
    <property type="project" value="UniProtKB-UniRule"/>
</dbReference>
<evidence type="ECO:0000256" key="3">
    <source>
        <dbReference type="ARBA" id="ARBA00022801"/>
    </source>
</evidence>
<comment type="subunit">
    <text evidence="5">Heterooligomer composed of large and small subunits.</text>
</comment>
<accession>A0A6I3SBV7</accession>
<evidence type="ECO:0000256" key="4">
    <source>
        <dbReference type="ARBA" id="ARBA00022839"/>
    </source>
</evidence>
<protein>
    <recommendedName>
        <fullName evidence="5">Exodeoxyribonuclease 7 large subunit</fullName>
        <ecNumber evidence="5">3.1.11.6</ecNumber>
    </recommendedName>
    <alternativeName>
        <fullName evidence="5">Exodeoxyribonuclease VII large subunit</fullName>
        <shortName evidence="5">Exonuclease VII large subunit</shortName>
    </alternativeName>
</protein>
<dbReference type="Pfam" id="PF02601">
    <property type="entry name" value="Exonuc_VII_L"/>
    <property type="match status" value="1"/>
</dbReference>
<evidence type="ECO:0000313" key="8">
    <source>
        <dbReference type="EMBL" id="MTU43848.1"/>
    </source>
</evidence>
<comment type="catalytic activity">
    <reaction evidence="5">
        <text>Exonucleolytic cleavage in either 5'- to 3'- or 3'- to 5'-direction to yield nucleoside 5'-phosphates.</text>
        <dbReference type="EC" id="3.1.11.6"/>
    </reaction>
</comment>
<dbReference type="NCBIfam" id="TIGR00237">
    <property type="entry name" value="xseA"/>
    <property type="match status" value="1"/>
</dbReference>
<keyword evidence="4 5" id="KW-0269">Exonuclease</keyword>
<dbReference type="GO" id="GO:0003676">
    <property type="term" value="F:nucleic acid binding"/>
    <property type="evidence" value="ECO:0007669"/>
    <property type="project" value="InterPro"/>
</dbReference>
<reference evidence="8 9" key="1">
    <citation type="journal article" date="2019" name="Nat. Med.">
        <title>A library of human gut bacterial isolates paired with longitudinal multiomics data enables mechanistic microbiome research.</title>
        <authorList>
            <person name="Poyet M."/>
            <person name="Groussin M."/>
            <person name="Gibbons S.M."/>
            <person name="Avila-Pacheco J."/>
            <person name="Jiang X."/>
            <person name="Kearney S.M."/>
            <person name="Perrotta A.R."/>
            <person name="Berdy B."/>
            <person name="Zhao S."/>
            <person name="Lieberman T.D."/>
            <person name="Swanson P.K."/>
            <person name="Smith M."/>
            <person name="Roesemann S."/>
            <person name="Alexander J.E."/>
            <person name="Rich S.A."/>
            <person name="Livny J."/>
            <person name="Vlamakis H."/>
            <person name="Clish C."/>
            <person name="Bullock K."/>
            <person name="Deik A."/>
            <person name="Scott J."/>
            <person name="Pierce K.A."/>
            <person name="Xavier R.J."/>
            <person name="Alm E.J."/>
        </authorList>
    </citation>
    <scope>NUCLEOTIDE SEQUENCE [LARGE SCALE GENOMIC DNA]</scope>
    <source>
        <strain evidence="8 9">BIOML-A2</strain>
    </source>
</reference>
<dbReference type="AlphaFoldDB" id="A0A6I3SBV7"/>
<evidence type="ECO:0000256" key="2">
    <source>
        <dbReference type="ARBA" id="ARBA00022722"/>
    </source>
</evidence>
<evidence type="ECO:0000259" key="6">
    <source>
        <dbReference type="Pfam" id="PF02601"/>
    </source>
</evidence>
<dbReference type="InterPro" id="IPR020579">
    <property type="entry name" value="Exonuc_VII_lsu_C"/>
</dbReference>
<dbReference type="Pfam" id="PF13742">
    <property type="entry name" value="tRNA_anti_2"/>
    <property type="match status" value="1"/>
</dbReference>
<evidence type="ECO:0000313" key="9">
    <source>
        <dbReference type="Proteomes" id="UP000462362"/>
    </source>
</evidence>
<evidence type="ECO:0000259" key="7">
    <source>
        <dbReference type="Pfam" id="PF13742"/>
    </source>
</evidence>